<dbReference type="RefSeq" id="WP_118864531.1">
    <property type="nucleotide sequence ID" value="NZ_QWLV01000006.1"/>
</dbReference>
<dbReference type="OrthoDB" id="273564at2"/>
<dbReference type="Pfam" id="PF20232">
    <property type="entry name" value="T6SS_FHA_C"/>
    <property type="match status" value="1"/>
</dbReference>
<dbReference type="Pfam" id="PF00498">
    <property type="entry name" value="FHA"/>
    <property type="match status" value="1"/>
</dbReference>
<dbReference type="SUPFAM" id="SSF49879">
    <property type="entry name" value="SMAD/FHA domain"/>
    <property type="match status" value="1"/>
</dbReference>
<keyword evidence="3" id="KW-1185">Reference proteome</keyword>
<gene>
    <name evidence="2" type="primary">tagH</name>
    <name evidence="2" type="ORF">D1610_12480</name>
</gene>
<name>A0A396RL17_9SPHN</name>
<evidence type="ECO:0000313" key="2">
    <source>
        <dbReference type="EMBL" id="RHW16950.1"/>
    </source>
</evidence>
<dbReference type="CDD" id="cd00060">
    <property type="entry name" value="FHA"/>
    <property type="match status" value="1"/>
</dbReference>
<dbReference type="InterPro" id="IPR046883">
    <property type="entry name" value="T6SS_FHA_C"/>
</dbReference>
<sequence length="338" mass="36390">MYVFRLFEKDDEVNPVDARMLREGVMRIGRDPASDWVITDPECEISRAHCELHAGPDGLTLRALGANGVYDAETEARFADRADVALAVPRAIRFGRYRMVAEHAPDAMLDPAAAGRTMVLTPPLGTSVEVPSDWDDPVMITALGEEGSLLEAFCEGAGLDVSAFSAESPAEIMRRAGAVYRQMVLGVGDLMSERDRARAQYRLALTTIGGADNNPFKWAPTQRLAIDLLMAGESSFLSGPAALKASFSDVKRHLVATFAGFKASIETAVAAFDPAKVEKAVAGKSSLLKSKAALAWEEAGERHADLARQLNEGEDGSLNQAFVDAYGETVSRLSRDAK</sequence>
<feature type="domain" description="FHA" evidence="1">
    <location>
        <begin position="26"/>
        <end position="70"/>
    </location>
</feature>
<dbReference type="Proteomes" id="UP000266693">
    <property type="component" value="Unassembled WGS sequence"/>
</dbReference>
<evidence type="ECO:0000313" key="3">
    <source>
        <dbReference type="Proteomes" id="UP000266693"/>
    </source>
</evidence>
<reference evidence="2 3" key="1">
    <citation type="submission" date="2018-08" db="EMBL/GenBank/DDBJ databases">
        <title>The multiple taxonomic identification of Sphingomonas gilva.</title>
        <authorList>
            <person name="Zhu D."/>
            <person name="Zheng S."/>
        </authorList>
    </citation>
    <scope>NUCLEOTIDE SEQUENCE [LARGE SCALE GENOMIC DNA]</scope>
    <source>
        <strain evidence="2 3">ZDH117</strain>
    </source>
</reference>
<dbReference type="InterPro" id="IPR000253">
    <property type="entry name" value="FHA_dom"/>
</dbReference>
<dbReference type="AlphaFoldDB" id="A0A396RL17"/>
<protein>
    <submittedName>
        <fullName evidence="2">Type VI secretion system-associated FHA domain protein TagH</fullName>
    </submittedName>
</protein>
<proteinExistence type="predicted"/>
<accession>A0A396RL17</accession>
<dbReference type="InterPro" id="IPR017735">
    <property type="entry name" value="T6SS_FHA"/>
</dbReference>
<dbReference type="InterPro" id="IPR008984">
    <property type="entry name" value="SMAD_FHA_dom_sf"/>
</dbReference>
<comment type="caution">
    <text evidence="2">The sequence shown here is derived from an EMBL/GenBank/DDBJ whole genome shotgun (WGS) entry which is preliminary data.</text>
</comment>
<evidence type="ECO:0000259" key="1">
    <source>
        <dbReference type="PROSITE" id="PS50006"/>
    </source>
</evidence>
<dbReference type="Gene3D" id="2.60.200.20">
    <property type="match status" value="1"/>
</dbReference>
<organism evidence="2 3">
    <name type="scientific">Sphingomonas gilva</name>
    <dbReference type="NCBI Taxonomy" id="2305907"/>
    <lineage>
        <taxon>Bacteria</taxon>
        <taxon>Pseudomonadati</taxon>
        <taxon>Pseudomonadota</taxon>
        <taxon>Alphaproteobacteria</taxon>
        <taxon>Sphingomonadales</taxon>
        <taxon>Sphingomonadaceae</taxon>
        <taxon>Sphingomonas</taxon>
    </lineage>
</organism>
<dbReference type="EMBL" id="QWLV01000006">
    <property type="protein sequence ID" value="RHW16950.1"/>
    <property type="molecule type" value="Genomic_DNA"/>
</dbReference>
<dbReference type="NCBIfam" id="TIGR03354">
    <property type="entry name" value="VI_FHA"/>
    <property type="match status" value="1"/>
</dbReference>
<dbReference type="PROSITE" id="PS50006">
    <property type="entry name" value="FHA_DOMAIN"/>
    <property type="match status" value="1"/>
</dbReference>